<evidence type="ECO:0000313" key="4">
    <source>
        <dbReference type="Proteomes" id="UP000014361"/>
    </source>
</evidence>
<organism evidence="3 4">
    <name type="scientific">Fusobacterium animalis 4_8</name>
    <dbReference type="NCBI Taxonomy" id="469607"/>
    <lineage>
        <taxon>Bacteria</taxon>
        <taxon>Fusobacteriati</taxon>
        <taxon>Fusobacteriota</taxon>
        <taxon>Fusobacteriia</taxon>
        <taxon>Fusobacteriales</taxon>
        <taxon>Fusobacteriaceae</taxon>
        <taxon>Fusobacterium</taxon>
    </lineage>
</organism>
<dbReference type="SUPFAM" id="SSF51126">
    <property type="entry name" value="Pectin lyase-like"/>
    <property type="match status" value="1"/>
</dbReference>
<accession>R9R9R4</accession>
<keyword evidence="1" id="KW-0732">Signal</keyword>
<dbReference type="InterPro" id="IPR011050">
    <property type="entry name" value="Pectin_lyase_fold/virulence"/>
</dbReference>
<dbReference type="SMART" id="SM00912">
    <property type="entry name" value="Haemagg_act"/>
    <property type="match status" value="1"/>
</dbReference>
<dbReference type="Pfam" id="PF05594">
    <property type="entry name" value="Fil_haemagg"/>
    <property type="match status" value="6"/>
</dbReference>
<dbReference type="EMBL" id="CP003723">
    <property type="protein sequence ID" value="AGM23541.1"/>
    <property type="molecule type" value="Genomic_DNA"/>
</dbReference>
<protein>
    <recommendedName>
        <fullName evidence="2">Filamentous haemagglutinin FhaB/tRNA nuclease CdiA-like TPS domain-containing protein</fullName>
    </recommendedName>
</protein>
<dbReference type="PATRIC" id="fig|469607.3.peg.1097"/>
<feature type="chain" id="PRO_5004479511" description="Filamentous haemagglutinin FhaB/tRNA nuclease CdiA-like TPS domain-containing protein" evidence="1">
    <location>
        <begin position="23"/>
        <end position="2635"/>
    </location>
</feature>
<dbReference type="Proteomes" id="UP000014361">
    <property type="component" value="Chromosome"/>
</dbReference>
<dbReference type="InterPro" id="IPR012334">
    <property type="entry name" value="Pectin_lyas_fold"/>
</dbReference>
<dbReference type="Pfam" id="PF13332">
    <property type="entry name" value="Fil_haemagg_2"/>
    <property type="match status" value="3"/>
</dbReference>
<evidence type="ECO:0000259" key="2">
    <source>
        <dbReference type="SMART" id="SM00912"/>
    </source>
</evidence>
<feature type="domain" description="Filamentous haemagglutinin FhaB/tRNA nuclease CdiA-like TPS" evidence="2">
    <location>
        <begin position="41"/>
        <end position="162"/>
    </location>
</feature>
<proteinExistence type="predicted"/>
<sequence length="2635" mass="287257">MNGRLKKLVAIFMLFLHIISLADGIVPDNAASKNLQVDKAANGVPLVNIEAPDNNGTSHNVYKDYNVDSRGAILNNAKDLTNSQLGGLIYGNPNLQNSNEASTIINEVSGVNRSRIEGYQEIAGKKANYILANPNGIYINGAGFINTGNVTLTTGRGNNLLNPEKGMIEVAGKGLDLRNINKAELIARAAELSAPIYGGEEVNLKLGSQEKSNKPEYALDARALGSIYAGRINIIVNEDGVGVKTQAPMYATKGDVVISSKGKVYLKDTEAKGDIKISSTETEIGNKLLAENKINIENKKLLNKGQIIANKDVTIKGNVENNKLIFTNNNLYIEGNLKNTADIQTKNNIEINGKNTENTGLIVADKKININSDNINNTNKLVAKDTLDINNKILTNSGKIYSGNKTKIVNQKINNLGDITSSGEIDINSTDIESNNILANGDISINTKELKSKGKIYSDKNVSLISNNIENNELTAKNLKIVTDNLDNNTKIATTANMDITAKNLVNKGMIYSTGKNDLKVTDLRNNGNILSVGNMNISQNKNLINNRKIQSNNDITINSENIENNELIGKNINIITNSLKNNSKIVAKADNSITTKDLVNIGLLYSTGKNDLKVTDLRNSGNILSVGNMNINQNKNLINSGKIQSNEDMVINSKDIKNNKELIAKNINIETGKLENTDKLIATNDMVVNSGILKNSSLVQALKMTLIGDTITNNGNVLGVNDITIKNKNLKNNGSLVNNGRIQATNILELNIKDIENNNIIFSKDSNINSQSLKNKNEIVAAGKAVINSDSLENDNTKGVIFSKDELNITSNKIDLTRNIGAGKLLKLTTNKLERPDSYITGSDLDITINGDYTNNKELIGKNLKLTAYNLENNSIMASAGKTELKGNNSFKNNENSLLYGRELVKLEGRNFTNKGEVSSFGDLNMNFTGDITNLKTIEAAGNGEITANNYINKGYLTGNHSYKEVSGAESDIDVSKLPPEVKQRVEEQLQEEWNKSSRHHKEWDGESYLDGAKIGVSNYKSNKAYLKTEGNLTFNITNKLLNQEADILAGKNITINARELSNTREGKEVDIKLYFKRDYTYKKRHRIDGSRSSADFSTEIPYKQTLFSDKPTQIIAGGNIIINAKKVGNGEYQAHKSEYTNDIKKLEKASNIKDIDINKNIDTETTSNVGKDGSSKIDDTFEITNNSIVKKIKEDSAVGVEDYIEIPKNDNGMFIINKKRDNTKFSYLIETNPKMIDKGFYLSSDYFFKRIKFNPDRDIRLLGDSFYENRLITRAVLEGTGKRFLYSNNVNEERKKLFDNAIAAQKDLNLSLGIALSKEQINNLKSDILWYVEEVVNGEKVLVPKLYLSKNTLKSIAEEQGNIIKAGGNFVINNASIVDNSGKIIAKSNVLVNSKKIYQNAAYSDTGIYATNIGLVAKEDIENIGGNIVADNNVSIYSENGDIKNSKKLSIHENDYHNVFTDVRGSGDIVGNKISIVANNVENLGADIKAQDKIQIGARKNLVMGNLEAVDKKVKNGGKDFVLDEKKTNVGSNLKAKDISLTSLGNIGIIGSNVVADNKMNIGAKGDIAIVAGKDSTLHEEKHSKSKGFGRSESSTDIAYATHNVASNVIGDKVNIASEKNISLLGSNVQANAEGQIKADGNITQAGVKDTNYSYHKTTKKGFMGLTSKSVTDENYAEKAILSATLAGNDGLTYDSKNNLILSGVKVVSSGNINLKGKDVEINPLETKSYNKHEEVKKGFSGSFNPKGISVSYGKDKLESKTDILNQTASQIVSNKDINIEAMDKVKAKSVDIYAKNDVNISGDNGVEISTANNSYDNTTKQSSSRIGASVGINSAIVNTVENVKDIKKLTDFSGNSYDILNNASKVVGAIKDGAKATIAVADTNYNGATDAGYNNLKIMNDVFKANISYNKSKSKSSVHNETVEKSSLVSGRNMNIKSKNGSISISGTDVKVGNDLDLSAKKDITIKASEENFTSSNSSSQMGIGLSADLSKGKIADLSISKAGTKGRGNGTNYINSTVNVGGKLKTDSENLTLSGANVEADKLDIKAKNLVIESKQDKSERKDSSYGGSFSIDLANPSSFSANINGSKGSGEKEWVNKQTSLIARNGGKVNTDSLTNIGAVIGSENEKEKLKVSANKVVVKDLEDKNKYENIGGGITIGTDVPNISVKHDKIDKEQINRATAINTDFEISGKKTSAEDLGFNTDIDKTQEKIKDEEKHLDAELHTDLLGKDKQEELKKAGGIISDLTTALGNKSKTEGDFLERYKQLSMMRAIGDQVAKNPEYLSILEKEAIKNGKIDDKTQVEQVSVMNKLLNDALRVKGYKGPDIKMVLTDVNDPNGLYYTDPVTNVIVFDRKKLASANRDEILNALGHEFGHYSKEDNKTGNQTIANYSGEKLEDRTKGMVSKEATEDTLAAIRNNKNVITGEEGKKLAESIPMERREYRTTEYFGTAGGATHIVSGVRGTLTTSLYHSLDYKNDREYKYTAKTISVGAGTDDLSAAVGFGFYLSDSPEEIQKLSTSAGGSATIWSWSVGVDFLSEGAPGKNFVENFFKGIRGVRFYVGKSVKISDIIVPVKVEKHAAILDIGSIHIIKDTNILDYWKDESIPSGARLYYKYYYKKEDKNGQHKNEKK</sequence>
<dbReference type="NCBIfam" id="TIGR01901">
    <property type="entry name" value="adhes_NPXG"/>
    <property type="match status" value="1"/>
</dbReference>
<name>R9R9R4_9FUSO</name>
<dbReference type="KEGG" id="fus:HMPREF0409_02202"/>
<dbReference type="InterPro" id="IPR008619">
    <property type="entry name" value="Filamentous_hemagglutn_rpt"/>
</dbReference>
<evidence type="ECO:0000256" key="1">
    <source>
        <dbReference type="SAM" id="SignalP"/>
    </source>
</evidence>
<dbReference type="GO" id="GO:0003824">
    <property type="term" value="F:catalytic activity"/>
    <property type="evidence" value="ECO:0007669"/>
    <property type="project" value="UniProtKB-ARBA"/>
</dbReference>
<dbReference type="RefSeq" id="WP_016339827.1">
    <property type="nucleotide sequence ID" value="NC_021281.1"/>
</dbReference>
<dbReference type="InterPro" id="IPR008638">
    <property type="entry name" value="FhaB/CdiA-like_TPS"/>
</dbReference>
<dbReference type="Gene3D" id="2.160.20.10">
    <property type="entry name" value="Single-stranded right-handed beta-helix, Pectin lyase-like"/>
    <property type="match status" value="1"/>
</dbReference>
<feature type="signal peptide" evidence="1">
    <location>
        <begin position="1"/>
        <end position="22"/>
    </location>
</feature>
<reference evidence="3 4" key="1">
    <citation type="submission" date="2012-07" db="EMBL/GenBank/DDBJ databases">
        <title>The Genome Sequence of Fusobacterium sp. 4_8.</title>
        <authorList>
            <consortium name="The Broad Institute Genome Sequencing Platform"/>
            <person name="Earl A."/>
            <person name="Ward D."/>
            <person name="Feldgarden M."/>
            <person name="Gevers D."/>
            <person name="Sibley C.D."/>
            <person name="White A.P."/>
            <person name="Crowley S."/>
            <person name="Surette M."/>
            <person name="Strauss J.C."/>
            <person name="Ambrose C.E."/>
            <person name="Allen-Vercoe E."/>
            <person name="Walker B."/>
            <person name="Young S.K."/>
            <person name="Zeng Q."/>
            <person name="Gargeya S."/>
            <person name="Fitzgerald M."/>
            <person name="Haas B."/>
            <person name="Abouelleil A."/>
            <person name="Alvarado L."/>
            <person name="Arachchi H.M."/>
            <person name="Berlin A.M."/>
            <person name="Chapman S.B."/>
            <person name="Goldberg J."/>
            <person name="Griggs A."/>
            <person name="Gujja S."/>
            <person name="Hansen M."/>
            <person name="Howarth C."/>
            <person name="Imamovic A."/>
            <person name="Larimer J."/>
            <person name="McCowen C."/>
            <person name="Montmayeur A."/>
            <person name="Murphy C."/>
            <person name="Neiman D."/>
            <person name="Pearson M."/>
            <person name="Priest M."/>
            <person name="Roberts A."/>
            <person name="Saif S."/>
            <person name="Shea T."/>
            <person name="Sisk P."/>
            <person name="Sykes S."/>
            <person name="Wortman J."/>
            <person name="Nusbaum C."/>
            <person name="Birren B."/>
        </authorList>
    </citation>
    <scope>NUCLEOTIDE SEQUENCE [LARGE SCALE GENOMIC DNA]</scope>
    <source>
        <strain evidence="3 4">4_8</strain>
    </source>
</reference>
<gene>
    <name evidence="3" type="ORF">HMPREF0409_02202</name>
</gene>
<dbReference type="HOGENOM" id="CLU_000043_8_2_0"/>
<dbReference type="Pfam" id="PF05860">
    <property type="entry name" value="TPS"/>
    <property type="match status" value="1"/>
</dbReference>
<evidence type="ECO:0000313" key="3">
    <source>
        <dbReference type="EMBL" id="AGM23541.1"/>
    </source>
</evidence>
<dbReference type="InterPro" id="IPR025157">
    <property type="entry name" value="Hemagglutinin_rpt"/>
</dbReference>